<dbReference type="RefSeq" id="WP_248266416.1">
    <property type="nucleotide sequence ID" value="NZ_CP096034.1"/>
</dbReference>
<gene>
    <name evidence="1" type="ORF">MY490_14910</name>
</gene>
<accession>A0ABY4JGZ7</accession>
<dbReference type="EMBL" id="CP096034">
    <property type="protein sequence ID" value="UPM53100.1"/>
    <property type="molecule type" value="Genomic_DNA"/>
</dbReference>
<reference evidence="1 2" key="1">
    <citation type="submission" date="2022-04" db="EMBL/GenBank/DDBJ databases">
        <title>Mechanism of arsenic methylation and mitigation arsenic toxicity by Bacillus sp. LH14 from an Arsenic-Contaminated Paddy Soil.</title>
        <authorList>
            <person name="Wang D."/>
        </authorList>
    </citation>
    <scope>NUCLEOTIDE SEQUENCE [LARGE SCALE GENOMIC DNA]</scope>
    <source>
        <strain evidence="1 2">LH14</strain>
    </source>
</reference>
<sequence length="92" mass="10676">MKTNNCMNESTFNHDPIRRIGYDYLFDSFLLKGGELKMQETRELMYEKFIKDELEALATTTGIDAITLKKFFLGMADLQPVYLEAVITELNK</sequence>
<evidence type="ECO:0000313" key="1">
    <source>
        <dbReference type="EMBL" id="UPM53100.1"/>
    </source>
</evidence>
<dbReference type="Proteomes" id="UP000830639">
    <property type="component" value="Chromosome"/>
</dbReference>
<proteinExistence type="predicted"/>
<name>A0ABY4JGZ7_9BACI</name>
<evidence type="ECO:0000313" key="2">
    <source>
        <dbReference type="Proteomes" id="UP000830639"/>
    </source>
</evidence>
<organism evidence="1 2">
    <name type="scientific">Gottfriedia acidiceleris</name>
    <dbReference type="NCBI Taxonomy" id="371036"/>
    <lineage>
        <taxon>Bacteria</taxon>
        <taxon>Bacillati</taxon>
        <taxon>Bacillota</taxon>
        <taxon>Bacilli</taxon>
        <taxon>Bacillales</taxon>
        <taxon>Bacillaceae</taxon>
        <taxon>Gottfriedia</taxon>
    </lineage>
</organism>
<keyword evidence="2" id="KW-1185">Reference proteome</keyword>
<protein>
    <submittedName>
        <fullName evidence="1">Uncharacterized protein</fullName>
    </submittedName>
</protein>